<evidence type="ECO:0000259" key="2">
    <source>
        <dbReference type="PROSITE" id="PS51782"/>
    </source>
</evidence>
<dbReference type="RefSeq" id="WP_016250182.1">
    <property type="nucleotide sequence ID" value="NZ_ASWH01000001.1"/>
</dbReference>
<gene>
    <name evidence="3" type="ORF">I592_00361</name>
</gene>
<feature type="compositionally biased region" description="Low complexity" evidence="1">
    <location>
        <begin position="180"/>
        <end position="200"/>
    </location>
</feature>
<dbReference type="InterPro" id="IPR018392">
    <property type="entry name" value="LysM"/>
</dbReference>
<evidence type="ECO:0000256" key="1">
    <source>
        <dbReference type="SAM" id="MobiDB-lite"/>
    </source>
</evidence>
<dbReference type="CDD" id="cd00118">
    <property type="entry name" value="LysM"/>
    <property type="match status" value="1"/>
</dbReference>
<dbReference type="SUPFAM" id="SSF54106">
    <property type="entry name" value="LysM domain"/>
    <property type="match status" value="1"/>
</dbReference>
<feature type="compositionally biased region" description="Polar residues" evidence="1">
    <location>
        <begin position="149"/>
        <end position="171"/>
    </location>
</feature>
<dbReference type="PROSITE" id="PS51782">
    <property type="entry name" value="LYSM"/>
    <property type="match status" value="1"/>
</dbReference>
<accession>A0ABN0MFX4</accession>
<dbReference type="EMBL" id="ASWH01000001">
    <property type="protein sequence ID" value="EOW81076.1"/>
    <property type="molecule type" value="Genomic_DNA"/>
</dbReference>
<organism evidence="3 4">
    <name type="scientific">Enterococcus gilvus ATCC BAA-350</name>
    <dbReference type="NCBI Taxonomy" id="1158614"/>
    <lineage>
        <taxon>Bacteria</taxon>
        <taxon>Bacillati</taxon>
        <taxon>Bacillota</taxon>
        <taxon>Bacilli</taxon>
        <taxon>Lactobacillales</taxon>
        <taxon>Enterococcaceae</taxon>
        <taxon>Enterococcus</taxon>
    </lineage>
</organism>
<sequence length="288" mass="30992">MEKRRDIKKRKIIENIKDFGKKYGKMLISSATVIGGFFILNGQDMQASETDGKWEARSIDQIKKDVEGKKEYTIVWGDTLSGISLATNVAMDKLASLNGIGNYNLIYAGNKLVFEGNVVTVQNQNGFITDQQSITEADKVVPNQPIGESVSQPSQVTDAASGTQNPSTVESADTGASKPSGTENSKGNGSTNNENSSNGTPNDGEGTNVTPIPDPTPAPIPTPTPKPEPQVQYTVWYYVSEGDDQSTNIEKGARLFSTEAEATTFIEGYADNLLMQGITGSYGVMSWE</sequence>
<dbReference type="Pfam" id="PF01476">
    <property type="entry name" value="LysM"/>
    <property type="match status" value="1"/>
</dbReference>
<feature type="domain" description="LysM" evidence="2">
    <location>
        <begin position="70"/>
        <end position="114"/>
    </location>
</feature>
<evidence type="ECO:0000313" key="3">
    <source>
        <dbReference type="EMBL" id="EOW81076.1"/>
    </source>
</evidence>
<dbReference type="Proteomes" id="UP000014160">
    <property type="component" value="Unassembled WGS sequence"/>
</dbReference>
<evidence type="ECO:0000313" key="4">
    <source>
        <dbReference type="Proteomes" id="UP000014160"/>
    </source>
</evidence>
<feature type="compositionally biased region" description="Pro residues" evidence="1">
    <location>
        <begin position="212"/>
        <end position="228"/>
    </location>
</feature>
<reference evidence="3 4" key="1">
    <citation type="submission" date="2013-03" db="EMBL/GenBank/DDBJ databases">
        <title>The Genome Sequence of Enterococcus gilvus ATCC BAA-350 (PacBio/Illumina hybrid assembly).</title>
        <authorList>
            <consortium name="The Broad Institute Genomics Platform"/>
            <consortium name="The Broad Institute Genome Sequencing Center for Infectious Disease"/>
            <person name="Earl A."/>
            <person name="Russ C."/>
            <person name="Gilmore M."/>
            <person name="Surin D."/>
            <person name="Walker B."/>
            <person name="Young S."/>
            <person name="Zeng Q."/>
            <person name="Gargeya S."/>
            <person name="Fitzgerald M."/>
            <person name="Haas B."/>
            <person name="Abouelleil A."/>
            <person name="Allen A.W."/>
            <person name="Alvarado L."/>
            <person name="Arachchi H.M."/>
            <person name="Berlin A.M."/>
            <person name="Chapman S.B."/>
            <person name="Gainer-Dewar J."/>
            <person name="Goldberg J."/>
            <person name="Griggs A."/>
            <person name="Gujja S."/>
            <person name="Hansen M."/>
            <person name="Howarth C."/>
            <person name="Imamovic A."/>
            <person name="Ireland A."/>
            <person name="Larimer J."/>
            <person name="McCowan C."/>
            <person name="Murphy C."/>
            <person name="Pearson M."/>
            <person name="Poon T.W."/>
            <person name="Priest M."/>
            <person name="Roberts A."/>
            <person name="Saif S."/>
            <person name="Shea T."/>
            <person name="Sisk P."/>
            <person name="Sykes S."/>
            <person name="Wortman J."/>
            <person name="Nusbaum C."/>
            <person name="Birren B."/>
        </authorList>
    </citation>
    <scope>NUCLEOTIDE SEQUENCE [LARGE SCALE GENOMIC DNA]</scope>
    <source>
        <strain evidence="3 4">ATCC BAA-350</strain>
    </source>
</reference>
<name>A0ABN0MFX4_9ENTE</name>
<proteinExistence type="predicted"/>
<dbReference type="Gene3D" id="3.10.350.10">
    <property type="entry name" value="LysM domain"/>
    <property type="match status" value="1"/>
</dbReference>
<comment type="caution">
    <text evidence="3">The sequence shown here is derived from an EMBL/GenBank/DDBJ whole genome shotgun (WGS) entry which is preliminary data.</text>
</comment>
<keyword evidence="4" id="KW-1185">Reference proteome</keyword>
<dbReference type="InterPro" id="IPR036779">
    <property type="entry name" value="LysM_dom_sf"/>
</dbReference>
<dbReference type="SMART" id="SM00257">
    <property type="entry name" value="LysM"/>
    <property type="match status" value="1"/>
</dbReference>
<feature type="region of interest" description="Disordered" evidence="1">
    <location>
        <begin position="144"/>
        <end position="228"/>
    </location>
</feature>
<protein>
    <recommendedName>
        <fullName evidence="2">LysM domain-containing protein</fullName>
    </recommendedName>
</protein>